<evidence type="ECO:0000313" key="3">
    <source>
        <dbReference type="Proteomes" id="UP001604277"/>
    </source>
</evidence>
<keyword evidence="3" id="KW-1185">Reference proteome</keyword>
<proteinExistence type="predicted"/>
<comment type="caution">
    <text evidence="2">The sequence shown here is derived from an EMBL/GenBank/DDBJ whole genome shotgun (WGS) entry which is preliminary data.</text>
</comment>
<evidence type="ECO:0000313" key="2">
    <source>
        <dbReference type="EMBL" id="KAL2553363.1"/>
    </source>
</evidence>
<feature type="region of interest" description="Disordered" evidence="1">
    <location>
        <begin position="1"/>
        <end position="32"/>
    </location>
</feature>
<sequence length="150" mass="16466">MGNPTFMQANPLNCHPNNLTQSLSTDSHQPPSVHHTFVGLTPPKYDPIDLQNPSTTAILIETISAPANLCRQHASNSIPTLGGRPIASILAGNNPKMNSPHDACYAPPRTPALLTYLMDLFLWPTQPTRWSGMLTQSITHVHLSLRMKRV</sequence>
<evidence type="ECO:0000256" key="1">
    <source>
        <dbReference type="SAM" id="MobiDB-lite"/>
    </source>
</evidence>
<organism evidence="2 3">
    <name type="scientific">Forsythia ovata</name>
    <dbReference type="NCBI Taxonomy" id="205694"/>
    <lineage>
        <taxon>Eukaryota</taxon>
        <taxon>Viridiplantae</taxon>
        <taxon>Streptophyta</taxon>
        <taxon>Embryophyta</taxon>
        <taxon>Tracheophyta</taxon>
        <taxon>Spermatophyta</taxon>
        <taxon>Magnoliopsida</taxon>
        <taxon>eudicotyledons</taxon>
        <taxon>Gunneridae</taxon>
        <taxon>Pentapetalae</taxon>
        <taxon>asterids</taxon>
        <taxon>lamiids</taxon>
        <taxon>Lamiales</taxon>
        <taxon>Oleaceae</taxon>
        <taxon>Forsythieae</taxon>
        <taxon>Forsythia</taxon>
    </lineage>
</organism>
<accession>A0ABD1WUH6</accession>
<dbReference type="Proteomes" id="UP001604277">
    <property type="component" value="Unassembled WGS sequence"/>
</dbReference>
<feature type="compositionally biased region" description="Polar residues" evidence="1">
    <location>
        <begin position="1"/>
        <end position="30"/>
    </location>
</feature>
<dbReference type="AlphaFoldDB" id="A0ABD1WUH6"/>
<reference evidence="3" key="1">
    <citation type="submission" date="2024-07" db="EMBL/GenBank/DDBJ databases">
        <title>Two chromosome-level genome assemblies of Korean endemic species Abeliophyllum distichum and Forsythia ovata (Oleaceae).</title>
        <authorList>
            <person name="Jang H."/>
        </authorList>
    </citation>
    <scope>NUCLEOTIDE SEQUENCE [LARGE SCALE GENOMIC DNA]</scope>
</reference>
<dbReference type="EMBL" id="JBFOLJ010000002">
    <property type="protein sequence ID" value="KAL2553363.1"/>
    <property type="molecule type" value="Genomic_DNA"/>
</dbReference>
<protein>
    <submittedName>
        <fullName evidence="2">Uncharacterized protein</fullName>
    </submittedName>
</protein>
<name>A0ABD1WUH6_9LAMI</name>
<gene>
    <name evidence="2" type="ORF">Fot_06982</name>
</gene>